<dbReference type="PANTHER" id="PTHR36174">
    <property type="entry name" value="LIPID II:GLYCINE GLYCYLTRANSFERASE"/>
    <property type="match status" value="1"/>
</dbReference>
<keyword evidence="3" id="KW-1185">Reference proteome</keyword>
<proteinExistence type="predicted"/>
<evidence type="ECO:0000313" key="3">
    <source>
        <dbReference type="Proteomes" id="UP001595629"/>
    </source>
</evidence>
<dbReference type="InterPro" id="IPR016181">
    <property type="entry name" value="Acyl_CoA_acyltransferase"/>
</dbReference>
<dbReference type="CDD" id="cd04301">
    <property type="entry name" value="NAT_SF"/>
    <property type="match status" value="1"/>
</dbReference>
<dbReference type="Pfam" id="PF13480">
    <property type="entry name" value="Acetyltransf_6"/>
    <property type="match status" value="1"/>
</dbReference>
<protein>
    <submittedName>
        <fullName evidence="2">GNAT family N-acetyltransferase</fullName>
        <ecNumber evidence="2">2.3.1.-</ecNumber>
    </submittedName>
</protein>
<dbReference type="GO" id="GO:0016746">
    <property type="term" value="F:acyltransferase activity"/>
    <property type="evidence" value="ECO:0007669"/>
    <property type="project" value="UniProtKB-KW"/>
</dbReference>
<comment type="caution">
    <text evidence="2">The sequence shown here is derived from an EMBL/GenBank/DDBJ whole genome shotgun (WGS) entry which is preliminary data.</text>
</comment>
<dbReference type="InterPro" id="IPR038740">
    <property type="entry name" value="BioF2-like_GNAT_dom"/>
</dbReference>
<keyword evidence="2" id="KW-0808">Transferase</keyword>
<dbReference type="RefSeq" id="WP_386736291.1">
    <property type="nucleotide sequence ID" value="NZ_JBHRXI010000016.1"/>
</dbReference>
<organism evidence="2 3">
    <name type="scientific">Lutimaribacter marinistellae</name>
    <dbReference type="NCBI Taxonomy" id="1820329"/>
    <lineage>
        <taxon>Bacteria</taxon>
        <taxon>Pseudomonadati</taxon>
        <taxon>Pseudomonadota</taxon>
        <taxon>Alphaproteobacteria</taxon>
        <taxon>Rhodobacterales</taxon>
        <taxon>Roseobacteraceae</taxon>
        <taxon>Lutimaribacter</taxon>
    </lineage>
</organism>
<accession>A0ABV7TII2</accession>
<dbReference type="PANTHER" id="PTHR36174:SF1">
    <property type="entry name" value="LIPID II:GLYCINE GLYCYLTRANSFERASE"/>
    <property type="match status" value="1"/>
</dbReference>
<dbReference type="EC" id="2.3.1.-" evidence="2"/>
<dbReference type="EMBL" id="JBHRXI010000016">
    <property type="protein sequence ID" value="MFC3615018.1"/>
    <property type="molecule type" value="Genomic_DNA"/>
</dbReference>
<dbReference type="InterPro" id="IPR050644">
    <property type="entry name" value="PG_Glycine_Bridge_Synth"/>
</dbReference>
<name>A0ABV7TII2_9RHOB</name>
<evidence type="ECO:0000259" key="1">
    <source>
        <dbReference type="Pfam" id="PF13480"/>
    </source>
</evidence>
<sequence length="300" mass="32500">MSPPLSQSAEFAAMMSACGQTPLTVGYGTLALRRRMLGLPVTLLSRARIDRKTLPGLLHGSGLRRAPVILNPDAPCPDLARLGALMLVTPAHVAELDLTGNLRSGLRQKWRNRLNHALRQNLAVRDAAMPQDPGHWLFTADMAQQRARGYRSWPVRLTLAYTRANPGSARLFTALHSGRPVAAILLLLHGRAATYHIGHSTAQGRAVSAHNLLMWHAMTWLAARGITRLDLGPVETESAAGLARFKLGTGANARALGGTWLLWPPLMRGMDSAARNRLFERMFKSTGGSPTCNSAPQPPS</sequence>
<dbReference type="SUPFAM" id="SSF55729">
    <property type="entry name" value="Acyl-CoA N-acyltransferases (Nat)"/>
    <property type="match status" value="1"/>
</dbReference>
<evidence type="ECO:0000313" key="2">
    <source>
        <dbReference type="EMBL" id="MFC3615018.1"/>
    </source>
</evidence>
<dbReference type="Proteomes" id="UP001595629">
    <property type="component" value="Unassembled WGS sequence"/>
</dbReference>
<keyword evidence="2" id="KW-0012">Acyltransferase</keyword>
<reference evidence="3" key="1">
    <citation type="journal article" date="2019" name="Int. J. Syst. Evol. Microbiol.">
        <title>The Global Catalogue of Microorganisms (GCM) 10K type strain sequencing project: providing services to taxonomists for standard genome sequencing and annotation.</title>
        <authorList>
            <consortium name="The Broad Institute Genomics Platform"/>
            <consortium name="The Broad Institute Genome Sequencing Center for Infectious Disease"/>
            <person name="Wu L."/>
            <person name="Ma J."/>
        </authorList>
    </citation>
    <scope>NUCLEOTIDE SEQUENCE [LARGE SCALE GENOMIC DNA]</scope>
    <source>
        <strain evidence="3">KCTC 42911</strain>
    </source>
</reference>
<gene>
    <name evidence="2" type="ORF">ACFORG_14710</name>
</gene>
<feature type="domain" description="BioF2-like acetyltransferase" evidence="1">
    <location>
        <begin position="107"/>
        <end position="233"/>
    </location>
</feature>
<dbReference type="Gene3D" id="3.40.630.30">
    <property type="match status" value="1"/>
</dbReference>